<dbReference type="FunFam" id="3.40.390.10:FF:000007">
    <property type="entry name" value="Collagenase 3"/>
    <property type="match status" value="1"/>
</dbReference>
<feature type="region of interest" description="Disordered" evidence="35">
    <location>
        <begin position="728"/>
        <end position="760"/>
    </location>
</feature>
<feature type="modified residue" description="Phosphotyrosine; by PKDCC" evidence="32">
    <location>
        <position position="432"/>
    </location>
</feature>
<dbReference type="FunFam" id="1.10.287.630:FF:000001">
    <property type="entry name" value="Cyclic nucleotide-gated channel alpha 3"/>
    <property type="match status" value="1"/>
</dbReference>
<dbReference type="InterPro" id="IPR002477">
    <property type="entry name" value="Peptidoglycan-bd-like"/>
</dbReference>
<evidence type="ECO:0000256" key="16">
    <source>
        <dbReference type="ARBA" id="ARBA00022833"/>
    </source>
</evidence>
<feature type="region of interest" description="Disordered" evidence="35">
    <location>
        <begin position="1420"/>
        <end position="1462"/>
    </location>
</feature>
<evidence type="ECO:0000256" key="14">
    <source>
        <dbReference type="ARBA" id="ARBA00022741"/>
    </source>
</evidence>
<feature type="compositionally biased region" description="Basic and acidic residues" evidence="35">
    <location>
        <begin position="325"/>
        <end position="356"/>
    </location>
</feature>
<dbReference type="InterPro" id="IPR018486">
    <property type="entry name" value="Hemopexin_CS"/>
</dbReference>
<dbReference type="InterPro" id="IPR001818">
    <property type="entry name" value="Pept_M10_metallopeptidase"/>
</dbReference>
<evidence type="ECO:0000313" key="39">
    <source>
        <dbReference type="EMBL" id="KAF7707693.1"/>
    </source>
</evidence>
<dbReference type="CDD" id="cd00094">
    <property type="entry name" value="HX"/>
    <property type="match status" value="1"/>
</dbReference>
<feature type="binding site" evidence="31">
    <location>
        <position position="178"/>
    </location>
    <ligand>
        <name>Ca(2+)</name>
        <dbReference type="ChEBI" id="CHEBI:29108"/>
        <label>2</label>
    </ligand>
</feature>
<feature type="binding site" evidence="31">
    <location>
        <position position="195"/>
    </location>
    <ligand>
        <name>Ca(2+)</name>
        <dbReference type="ChEBI" id="CHEBI:29108"/>
        <label>3</label>
    </ligand>
</feature>
<feature type="domain" description="Cyclic nucleotide-binding" evidence="38">
    <location>
        <begin position="1809"/>
        <end position="1913"/>
    </location>
</feature>
<keyword evidence="6" id="KW-0272">Extracellular matrix</keyword>
<organism evidence="39 40">
    <name type="scientific">Silurus meridionalis</name>
    <name type="common">Southern catfish</name>
    <name type="synonym">Silurus soldatovi meridionalis</name>
    <dbReference type="NCBI Taxonomy" id="175797"/>
    <lineage>
        <taxon>Eukaryota</taxon>
        <taxon>Metazoa</taxon>
        <taxon>Chordata</taxon>
        <taxon>Craniata</taxon>
        <taxon>Vertebrata</taxon>
        <taxon>Euteleostomi</taxon>
        <taxon>Actinopterygii</taxon>
        <taxon>Neopterygii</taxon>
        <taxon>Teleostei</taxon>
        <taxon>Ostariophysi</taxon>
        <taxon>Siluriformes</taxon>
        <taxon>Siluridae</taxon>
        <taxon>Silurus</taxon>
    </lineage>
</organism>
<evidence type="ECO:0000256" key="28">
    <source>
        <dbReference type="ARBA" id="ARBA00034430"/>
    </source>
</evidence>
<evidence type="ECO:0000256" key="21">
    <source>
        <dbReference type="ARBA" id="ARBA00023065"/>
    </source>
</evidence>
<dbReference type="InterPro" id="IPR006026">
    <property type="entry name" value="Peptidase_Metallo"/>
</dbReference>
<dbReference type="Gene3D" id="1.10.287.70">
    <property type="match status" value="1"/>
</dbReference>
<dbReference type="FunFam" id="1.10.287.70:FF:000072">
    <property type="entry name" value="Cyclic nucleotide gated channel beta 3"/>
    <property type="match status" value="1"/>
</dbReference>
<feature type="coiled-coil region" evidence="34">
    <location>
        <begin position="894"/>
        <end position="921"/>
    </location>
</feature>
<feature type="transmembrane region" description="Helical" evidence="36">
    <location>
        <begin position="1503"/>
        <end position="1523"/>
    </location>
</feature>
<dbReference type="Gene3D" id="3.40.390.10">
    <property type="entry name" value="Collagenase (Catalytic Domain)"/>
    <property type="match status" value="1"/>
</dbReference>
<feature type="region of interest" description="Disordered" evidence="35">
    <location>
        <begin position="289"/>
        <end position="361"/>
    </location>
</feature>
<dbReference type="SUPFAM" id="SSF50923">
    <property type="entry name" value="Hemopexin-like domain"/>
    <property type="match status" value="1"/>
</dbReference>
<keyword evidence="5" id="KW-0964">Secreted</keyword>
<evidence type="ECO:0000256" key="15">
    <source>
        <dbReference type="ARBA" id="ARBA00022801"/>
    </source>
</evidence>
<dbReference type="Pfam" id="PF01471">
    <property type="entry name" value="PG_binding_1"/>
    <property type="match status" value="1"/>
</dbReference>
<feature type="compositionally biased region" description="Basic and acidic residues" evidence="35">
    <location>
        <begin position="548"/>
        <end position="573"/>
    </location>
</feature>
<evidence type="ECO:0000256" key="23">
    <source>
        <dbReference type="ARBA" id="ARBA00023145"/>
    </source>
</evidence>
<feature type="binding site" evidence="31">
    <location>
        <position position="218"/>
    </location>
    <ligand>
        <name>Ca(2+)</name>
        <dbReference type="ChEBI" id="CHEBI:29108"/>
        <label>3</label>
    </ligand>
</feature>
<feature type="compositionally biased region" description="Basic and acidic residues" evidence="35">
    <location>
        <begin position="662"/>
        <end position="677"/>
    </location>
</feature>
<feature type="region of interest" description="Disordered" evidence="35">
    <location>
        <begin position="990"/>
        <end position="1045"/>
    </location>
</feature>
<keyword evidence="4" id="KW-0813">Transport</keyword>
<evidence type="ECO:0000256" key="7">
    <source>
        <dbReference type="ARBA" id="ARBA00022535"/>
    </source>
</evidence>
<dbReference type="InterPro" id="IPR021190">
    <property type="entry name" value="Pept_M10A"/>
</dbReference>
<evidence type="ECO:0000256" key="5">
    <source>
        <dbReference type="ARBA" id="ARBA00022525"/>
    </source>
</evidence>
<feature type="binding site" evidence="31">
    <location>
        <position position="190"/>
    </location>
    <ligand>
        <name>Zn(2+)</name>
        <dbReference type="ChEBI" id="CHEBI:29105"/>
        <label>1</label>
    </ligand>
</feature>
<dbReference type="InterPro" id="IPR024079">
    <property type="entry name" value="MetalloPept_cat_dom_sf"/>
</dbReference>
<dbReference type="FunFam" id="2.60.120.10:FF:000020">
    <property type="entry name" value="Cyclic nucleotide-gated channel beta 3"/>
    <property type="match status" value="1"/>
</dbReference>
<dbReference type="GO" id="GO:0030553">
    <property type="term" value="F:cGMP binding"/>
    <property type="evidence" value="ECO:0007669"/>
    <property type="project" value="UniProtKB-KW"/>
</dbReference>
<dbReference type="GO" id="GO:0001895">
    <property type="term" value="P:retina homeostasis"/>
    <property type="evidence" value="ECO:0007669"/>
    <property type="project" value="TreeGrafter"/>
</dbReference>
<evidence type="ECO:0000256" key="32">
    <source>
        <dbReference type="PIRSR" id="PIRSR621190-4"/>
    </source>
</evidence>
<keyword evidence="14" id="KW-0547">Nucleotide-binding</keyword>
<evidence type="ECO:0000256" key="20">
    <source>
        <dbReference type="ARBA" id="ARBA00023049"/>
    </source>
</evidence>
<feature type="repeat" description="Hemopexin" evidence="33">
    <location>
        <begin position="493"/>
        <end position="540"/>
    </location>
</feature>
<dbReference type="InterPro" id="IPR000595">
    <property type="entry name" value="cNMP-bd_dom"/>
</dbReference>
<evidence type="ECO:0000256" key="27">
    <source>
        <dbReference type="ARBA" id="ARBA00023305"/>
    </source>
</evidence>
<evidence type="ECO:0000256" key="12">
    <source>
        <dbReference type="ARBA" id="ARBA00022729"/>
    </source>
</evidence>
<feature type="region of interest" description="Disordered" evidence="35">
    <location>
        <begin position="825"/>
        <end position="888"/>
    </location>
</feature>
<dbReference type="Pfam" id="PF00520">
    <property type="entry name" value="Ion_trans"/>
    <property type="match status" value="1"/>
</dbReference>
<keyword evidence="40" id="KW-1185">Reference proteome</keyword>
<feature type="repeat" description="Hemopexin" evidence="33">
    <location>
        <begin position="398"/>
        <end position="443"/>
    </location>
</feature>
<dbReference type="GO" id="GO:0005886">
    <property type="term" value="C:plasma membrane"/>
    <property type="evidence" value="ECO:0007669"/>
    <property type="project" value="TreeGrafter"/>
</dbReference>
<dbReference type="InterPro" id="IPR036375">
    <property type="entry name" value="Hemopexin-like_dom_sf"/>
</dbReference>
<feature type="compositionally biased region" description="Basic and acidic residues" evidence="35">
    <location>
        <begin position="853"/>
        <end position="863"/>
    </location>
</feature>
<feature type="active site" evidence="30">
    <location>
        <position position="242"/>
    </location>
</feature>
<feature type="binding site" description="in inhibited form" evidence="31">
    <location>
        <position position="96"/>
    </location>
    <ligand>
        <name>Zn(2+)</name>
        <dbReference type="ChEBI" id="CHEBI:29105"/>
        <label>2</label>
        <note>catalytic</note>
    </ligand>
</feature>
<dbReference type="GO" id="GO:0006508">
    <property type="term" value="P:proteolysis"/>
    <property type="evidence" value="ECO:0007669"/>
    <property type="project" value="UniProtKB-KW"/>
</dbReference>
<dbReference type="PROSITE" id="PS50042">
    <property type="entry name" value="CNMP_BINDING_3"/>
    <property type="match status" value="1"/>
</dbReference>
<keyword evidence="22 36" id="KW-0472">Membrane</keyword>
<dbReference type="Pfam" id="PF00027">
    <property type="entry name" value="cNMP_binding"/>
    <property type="match status" value="1"/>
</dbReference>
<keyword evidence="26" id="KW-0407">Ion channel</keyword>
<keyword evidence="23" id="KW-0865">Zymogen</keyword>
<dbReference type="PANTHER" id="PTHR45638">
    <property type="entry name" value="CYCLIC NUCLEOTIDE-GATED CATION CHANNEL SUBUNIT A"/>
    <property type="match status" value="1"/>
</dbReference>
<dbReference type="InterPro" id="IPR050866">
    <property type="entry name" value="CNG_cation_channel"/>
</dbReference>
<dbReference type="SMART" id="SM00235">
    <property type="entry name" value="ZnMc"/>
    <property type="match status" value="1"/>
</dbReference>
<evidence type="ECO:0000256" key="1">
    <source>
        <dbReference type="ARBA" id="ARBA00004141"/>
    </source>
</evidence>
<dbReference type="InterPro" id="IPR018490">
    <property type="entry name" value="cNMP-bd_dom_sf"/>
</dbReference>
<feature type="binding site" evidence="31">
    <location>
        <position position="214"/>
    </location>
    <ligand>
        <name>Ca(2+)</name>
        <dbReference type="ChEBI" id="CHEBI:29108"/>
        <label>2</label>
    </ligand>
</feature>
<dbReference type="Pfam" id="PF00413">
    <property type="entry name" value="Peptidase_M10"/>
    <property type="match status" value="1"/>
</dbReference>
<keyword evidence="8" id="KW-0716">Sensory transduction</keyword>
<evidence type="ECO:0000256" key="13">
    <source>
        <dbReference type="ARBA" id="ARBA00022737"/>
    </source>
</evidence>
<keyword evidence="25" id="KW-1071">Ligand-gated ion channel</keyword>
<evidence type="ECO:0000313" key="40">
    <source>
        <dbReference type="Proteomes" id="UP000606274"/>
    </source>
</evidence>
<proteinExistence type="inferred from homology"/>
<keyword evidence="16 31" id="KW-0862">Zinc</keyword>
<feature type="binding site" evidence="31">
    <location>
        <position position="245"/>
    </location>
    <ligand>
        <name>Zn(2+)</name>
        <dbReference type="ChEBI" id="CHEBI:29105"/>
        <label>2</label>
        <note>catalytic</note>
    </ligand>
</feature>
<dbReference type="InterPro" id="IPR014710">
    <property type="entry name" value="RmlC-like_jellyroll"/>
</dbReference>
<feature type="binding site" evidence="31">
    <location>
        <position position="241"/>
    </location>
    <ligand>
        <name>Zn(2+)</name>
        <dbReference type="ChEBI" id="CHEBI:29105"/>
        <label>2</label>
        <note>catalytic</note>
    </ligand>
</feature>
<dbReference type="Gene3D" id="2.60.120.10">
    <property type="entry name" value="Jelly Rolls"/>
    <property type="match status" value="1"/>
</dbReference>
<feature type="region of interest" description="Disordered" evidence="35">
    <location>
        <begin position="548"/>
        <end position="592"/>
    </location>
</feature>
<evidence type="ECO:0000256" key="37">
    <source>
        <dbReference type="SAM" id="SignalP"/>
    </source>
</evidence>
<feature type="compositionally biased region" description="Acidic residues" evidence="35">
    <location>
        <begin position="1022"/>
        <end position="1044"/>
    </location>
</feature>
<evidence type="ECO:0000256" key="6">
    <source>
        <dbReference type="ARBA" id="ARBA00022530"/>
    </source>
</evidence>
<dbReference type="PROSITE" id="PS51642">
    <property type="entry name" value="HEMOPEXIN_2"/>
    <property type="match status" value="3"/>
</dbReference>
<keyword evidence="21" id="KW-0406">Ion transport</keyword>
<feature type="region of interest" description="Disordered" evidence="35">
    <location>
        <begin position="1311"/>
        <end position="1399"/>
    </location>
</feature>
<evidence type="ECO:0000256" key="33">
    <source>
        <dbReference type="PROSITE-ProRule" id="PRU01011"/>
    </source>
</evidence>
<evidence type="ECO:0000256" key="25">
    <source>
        <dbReference type="ARBA" id="ARBA00023286"/>
    </source>
</evidence>
<feature type="compositionally biased region" description="Acidic residues" evidence="35">
    <location>
        <begin position="574"/>
        <end position="591"/>
    </location>
</feature>
<feature type="region of interest" description="Disordered" evidence="35">
    <location>
        <begin position="2029"/>
        <end position="2063"/>
    </location>
</feature>
<dbReference type="Gene3D" id="2.110.10.10">
    <property type="entry name" value="Hemopexin-like domain"/>
    <property type="match status" value="1"/>
</dbReference>
<name>A0A8T0BN48_SILME</name>
<feature type="binding site" evidence="31">
    <location>
        <position position="221"/>
    </location>
    <ligand>
        <name>Ca(2+)</name>
        <dbReference type="ChEBI" id="CHEBI:29108"/>
        <label>3</label>
    </ligand>
</feature>
<feature type="binding site" evidence="31">
    <location>
        <position position="221"/>
    </location>
    <ligand>
        <name>Ca(2+)</name>
        <dbReference type="ChEBI" id="CHEBI:29108"/>
        <label>1</label>
    </ligand>
</feature>
<gene>
    <name evidence="39" type="ORF">HF521_018911</name>
</gene>
<feature type="binding site" evidence="31">
    <location>
        <position position="212"/>
    </location>
    <ligand>
        <name>Ca(2+)</name>
        <dbReference type="ChEBI" id="CHEBI:29108"/>
        <label>2</label>
    </ligand>
</feature>
<evidence type="ECO:0000256" key="31">
    <source>
        <dbReference type="PIRSR" id="PIRSR621190-2"/>
    </source>
</evidence>
<feature type="signal peptide" evidence="37">
    <location>
        <begin position="1"/>
        <end position="27"/>
    </location>
</feature>
<dbReference type="GO" id="GO:0005222">
    <property type="term" value="F:intracellularly cAMP-activated cation channel activity"/>
    <property type="evidence" value="ECO:0007669"/>
    <property type="project" value="TreeGrafter"/>
</dbReference>
<evidence type="ECO:0000256" key="22">
    <source>
        <dbReference type="ARBA" id="ARBA00023136"/>
    </source>
</evidence>
<dbReference type="SUPFAM" id="SSF55486">
    <property type="entry name" value="Metalloproteases ('zincins'), catalytic domain"/>
    <property type="match status" value="1"/>
</dbReference>
<dbReference type="CDD" id="cd04278">
    <property type="entry name" value="ZnMc_MMP"/>
    <property type="match status" value="1"/>
</dbReference>
<dbReference type="GO" id="GO:0001750">
    <property type="term" value="C:photoreceptor outer segment"/>
    <property type="evidence" value="ECO:0007669"/>
    <property type="project" value="TreeGrafter"/>
</dbReference>
<feature type="binding site" evidence="31">
    <location>
        <position position="196"/>
    </location>
    <ligand>
        <name>Ca(2+)</name>
        <dbReference type="ChEBI" id="CHEBI:29108"/>
        <label>3</label>
    </ligand>
</feature>
<feature type="binding site" evidence="31">
    <location>
        <position position="404"/>
    </location>
    <ligand>
        <name>Ca(2+)</name>
        <dbReference type="ChEBI" id="CHEBI:29108"/>
        <label>5</label>
    </ligand>
</feature>
<keyword evidence="13" id="KW-0677">Repeat</keyword>
<dbReference type="InterPro" id="IPR018488">
    <property type="entry name" value="cNMP-bd_CS"/>
</dbReference>
<dbReference type="SUPFAM" id="SSF51206">
    <property type="entry name" value="cAMP-binding domain-like"/>
    <property type="match status" value="1"/>
</dbReference>
<evidence type="ECO:0000259" key="38">
    <source>
        <dbReference type="PROSITE" id="PS50042"/>
    </source>
</evidence>
<dbReference type="GO" id="GO:0005223">
    <property type="term" value="F:intracellularly cGMP-activated cation channel activity"/>
    <property type="evidence" value="ECO:0007669"/>
    <property type="project" value="TreeGrafter"/>
</dbReference>
<dbReference type="InterPro" id="IPR033739">
    <property type="entry name" value="M10A_MMP"/>
</dbReference>
<protein>
    <recommendedName>
        <fullName evidence="38">Cyclic nucleotide-binding domain-containing protein</fullName>
    </recommendedName>
</protein>
<feature type="compositionally biased region" description="Polar residues" evidence="35">
    <location>
        <begin position="996"/>
        <end position="1012"/>
    </location>
</feature>
<feature type="binding site" evidence="31">
    <location>
        <position position="251"/>
    </location>
    <ligand>
        <name>Zn(2+)</name>
        <dbReference type="ChEBI" id="CHEBI:29105"/>
        <label>2</label>
        <note>catalytic</note>
    </ligand>
</feature>
<dbReference type="GO" id="GO:0031012">
    <property type="term" value="C:extracellular matrix"/>
    <property type="evidence" value="ECO:0007669"/>
    <property type="project" value="InterPro"/>
</dbReference>
<comment type="similarity">
    <text evidence="3">Belongs to the peptidase M10A family.</text>
</comment>
<keyword evidence="17 31" id="KW-0106">Calcium</keyword>
<comment type="cofactor">
    <cofactor evidence="31">
        <name>Ca(2+)</name>
        <dbReference type="ChEBI" id="CHEBI:29108"/>
    </cofactor>
    <text evidence="31">Can bind about 5 Ca(2+) ions per subunit.</text>
</comment>
<evidence type="ECO:0000256" key="24">
    <source>
        <dbReference type="ARBA" id="ARBA00023157"/>
    </source>
</evidence>
<dbReference type="PROSITE" id="PS00024">
    <property type="entry name" value="HEMOPEXIN"/>
    <property type="match status" value="1"/>
</dbReference>
<dbReference type="GO" id="GO:0008270">
    <property type="term" value="F:zinc ion binding"/>
    <property type="evidence" value="ECO:0007669"/>
    <property type="project" value="InterPro"/>
</dbReference>
<sequence length="2063" mass="232596">MIRKPLFTPGVVFSVFVLALKVVGVSAQGDELKDELNAETWLRTYGYLSQASRQMSTMQSAQILTTAIKDMQRFYGLDITGQVDAATLKAMKRPRCGLPDRSEETSEERVRRKRFAVTGHRWDKNTLTYSIQNNPPSISQQQAHEAIIKAFRVWEKVTPLRFKLIPYREIKNGSEGPDILLLFASGYHGDTSLFDGEGGSLAHAFFPGPGIGGDTHFDMDEPWILNQREGTGIDLFLVAVHELGHALGLEHSSDASAIMAPFYQWMDIESFSLGEDDISGIQQIYGPPVIAPTEPLSTTTTPLSTTTTAQPEPTSTATESLRTTRPPEKPTRHPERPTRPPERASKPPERATRPPERATVPAQRGDVCFQGSVVLEGQANRVLDNYPMPISVFWSGLPEDIDAAYERHDGKFVFFKDSKYWLFREADVLPGYPQELMHYGHGMPDRVDTAVWWEPSGYTYFFRGDRYWRFNEDSRAVDKDYPRPISVWGSIPSSPKGAFLSDDGVYTYFYKGTKYWRVDNKRMKVDAGYPRSILNDFMGCHVHFDPGIDPDIKPDPKWPDTGSKNEDDNTNDYKDDDNNDLDDDVDDSDDVDDKKVVVQSGVLNWLSNGFMSALPQPTGSPNVHRAANTKAKAHQDEDSDRSGVTSWISGGIGKVVPQPETKYTEREEKTDEEHTEVYDIEELPDAEPLPNVPVVEMVSEDEVSELQRSSQSPTGVVQWIKTGFRNAVPYHMPRPPDHLENSSQRSSRSSDKVFSPPPESVISLTEVDPKVNMMGWIVHGLGLALPQPVIRSREDYGGVADKVTQCAVHSRPTSSDMVLEDVLSDDDHEKDQDQDQNQNQEDRSEQPSFPKQAKPEGSPDTREAASPSEATCVEQEDAETQTGRWTPFIESIKREAEDNAMATMEERLREERLKMVRMAKEVARHAAEVTIRELAGARVTVHTPILEIEEEEEEAELDRKHSTDRWTEILHNKTTMCPAEKFIQEIEESVEDPAATLSSPESKIFTEGQSGSPEPFKSEAFPAEESEEPEEEESESSSEPESEPEAIIQQLKSCDGATQHNVFQDEGALSEEGTCGPFRCDALMAFLMRVPCVPVCLNCFNHLLKENNITLPQVPPIPKLPSRLSQIIQQIPLLLTRLNQLPQRITQQISQRVPKLPQNFPSFPQKLPSFYERFSWRFPQGLPIHSFSQHFSNLPQHFSNIPHHLSNLPQHLSRVSRQCYVAQQLESRDLELGHLVRQSPLHVSRTPSPSSPGSVLDLPNVPVYPRLPPISPSRQLSGLFNPTFNAEDELKSTRPSASSRLSIHPAVNVEDMDSDSEQHGKTSHHMPQIITPQDPNLKTLTVPGPSKSTRTRKKLYSSGDDEDDELETAFRAWPSQSSITSGDDVLKERPTSAASQASTMVNERLQELVKLFKERTERAKEKLIDPDDLDEDTPATPGAPPPPEPMKEPEPAEESPSAPPKEEVEQEVYTKLLCFKVKPQSRIGRVIQYRFPASIDPFTNLGYVLWLFFVTLAWNWNVWMIPVRWAFLYDVKGSLYLWLIADYLCDAIYILDILLFQPRLQFICGGDIISDKKEMRANYMKDLRFKLDVISLLPLELFYLLDGVKPLLRCPRILKILSFFEFNTRLEAILTKAYVYRVIRTTSYLLYSLHVNACLYYWMSTLRGLGATPWVYNGEGNAYIRCFYFAVKTLITIGGLPEPTALEEYIFQLINYFIGVFAFSIMIGQMRDVVGAATADQTQYRSCMDNTVKYMGSNRIPKDVQNRVKTWYNYTWQSQGMLDEDELLMQLPDKMRLDIAVDVNYSIVSKVPLFEGCDRQMIYDMLKRLRSVVYLPGDYVCKKDEVGREMYIIKSGAVQVVGGPDGKTIFVTLKAGSVFGEISLLAVGGGNRRTANVISHGFANLFILDKKGLNEILVHYPESQKLLRRKAKKMLADKNPEKKKEEEKEPVQVIPKRKETPKLLKAALEMTEKEKSGLRGTLAKMKGKKNNKSCVSLQPSVCSSVLPGSPMERQHSEQEADILSQISDSVIQGLPISPSGLEDETCSVQEGPTGNERTIVGKDRTAE</sequence>
<evidence type="ECO:0000256" key="11">
    <source>
        <dbReference type="ARBA" id="ARBA00022723"/>
    </source>
</evidence>
<keyword evidence="18 36" id="KW-1133">Transmembrane helix</keyword>
<evidence type="ECO:0000256" key="8">
    <source>
        <dbReference type="ARBA" id="ARBA00022606"/>
    </source>
</evidence>
<dbReference type="SUPFAM" id="SSF81324">
    <property type="entry name" value="Voltage-gated potassium channels"/>
    <property type="match status" value="1"/>
</dbReference>
<keyword evidence="34" id="KW-0175">Coiled coil</keyword>
<evidence type="ECO:0000256" key="2">
    <source>
        <dbReference type="ARBA" id="ARBA00004498"/>
    </source>
</evidence>
<feature type="compositionally biased region" description="Low complexity" evidence="35">
    <location>
        <begin position="292"/>
        <end position="319"/>
    </location>
</feature>
<keyword evidence="19" id="KW-0142">cGMP-binding</keyword>
<dbReference type="GO" id="GO:0004222">
    <property type="term" value="F:metalloendopeptidase activity"/>
    <property type="evidence" value="ECO:0007669"/>
    <property type="project" value="InterPro"/>
</dbReference>
<evidence type="ECO:0000256" key="29">
    <source>
        <dbReference type="ARBA" id="ARBA00036239"/>
    </source>
</evidence>
<evidence type="ECO:0000256" key="19">
    <source>
        <dbReference type="ARBA" id="ARBA00022992"/>
    </source>
</evidence>
<comment type="cofactor">
    <cofactor evidence="31">
        <name>Zn(2+)</name>
        <dbReference type="ChEBI" id="CHEBI:29105"/>
    </cofactor>
    <text evidence="31">Binds 2 Zn(2+) ions per subunit.</text>
</comment>
<evidence type="ECO:0000256" key="30">
    <source>
        <dbReference type="PIRSR" id="PIRSR621190-1"/>
    </source>
</evidence>
<dbReference type="InterPro" id="IPR005821">
    <property type="entry name" value="Ion_trans_dom"/>
</dbReference>
<keyword evidence="15" id="KW-0378">Hydrolase</keyword>
<comment type="catalytic activity">
    <reaction evidence="29">
        <text>Na(+)(in) = Na(+)(out)</text>
        <dbReference type="Rhea" id="RHEA:34963"/>
        <dbReference type="ChEBI" id="CHEBI:29101"/>
    </reaction>
</comment>
<dbReference type="PANTHER" id="PTHR45638:SF16">
    <property type="entry name" value="CYCLIC NUCLEOTIDE-GATED CATION CHANNEL BETA-1"/>
    <property type="match status" value="1"/>
</dbReference>
<evidence type="ECO:0000256" key="10">
    <source>
        <dbReference type="ARBA" id="ARBA00022692"/>
    </source>
</evidence>
<dbReference type="Pfam" id="PF00045">
    <property type="entry name" value="Hemopexin"/>
    <property type="match status" value="3"/>
</dbReference>
<dbReference type="SUPFAM" id="SSF47090">
    <property type="entry name" value="PGBD-like"/>
    <property type="match status" value="1"/>
</dbReference>
<dbReference type="SMART" id="SM00100">
    <property type="entry name" value="cNMP"/>
    <property type="match status" value="1"/>
</dbReference>
<evidence type="ECO:0000256" key="3">
    <source>
        <dbReference type="ARBA" id="ARBA00010370"/>
    </source>
</evidence>
<dbReference type="EMBL" id="JABFDY010000005">
    <property type="protein sequence ID" value="KAF7707693.1"/>
    <property type="molecule type" value="Genomic_DNA"/>
</dbReference>
<keyword evidence="10 36" id="KW-0812">Transmembrane</keyword>
<comment type="catalytic activity">
    <reaction evidence="28">
        <text>K(+)(in) = K(+)(out)</text>
        <dbReference type="Rhea" id="RHEA:29463"/>
        <dbReference type="ChEBI" id="CHEBI:29103"/>
    </reaction>
</comment>
<reference evidence="39" key="1">
    <citation type="submission" date="2020-08" db="EMBL/GenBank/DDBJ databases">
        <title>Chromosome-level assembly of Southern catfish (Silurus meridionalis) provides insights into visual adaptation to the nocturnal and benthic lifestyles.</title>
        <authorList>
            <person name="Zhang Y."/>
            <person name="Wang D."/>
            <person name="Peng Z."/>
        </authorList>
    </citation>
    <scope>NUCLEOTIDE SEQUENCE</scope>
    <source>
        <strain evidence="39">SWU-2019-XX</strain>
        <tissue evidence="39">Muscle</tissue>
    </source>
</reference>
<feature type="region of interest" description="Disordered" evidence="35">
    <location>
        <begin position="616"/>
        <end position="691"/>
    </location>
</feature>
<feature type="transmembrane region" description="Helical" evidence="36">
    <location>
        <begin position="1535"/>
        <end position="1556"/>
    </location>
</feature>
<feature type="binding site" evidence="31">
    <location>
        <position position="450"/>
    </location>
    <ligand>
        <name>Ca(2+)</name>
        <dbReference type="ChEBI" id="CHEBI:29108"/>
        <label>5</label>
    </ligand>
</feature>
<keyword evidence="11 31" id="KW-0479">Metal-binding</keyword>
<dbReference type="PROSITE" id="PS00889">
    <property type="entry name" value="CNMP_BINDING_2"/>
    <property type="match status" value="1"/>
</dbReference>
<dbReference type="CDD" id="cd00038">
    <property type="entry name" value="CAP_ED"/>
    <property type="match status" value="1"/>
</dbReference>
<keyword evidence="20" id="KW-0482">Metalloprotease</keyword>
<evidence type="ECO:0000256" key="17">
    <source>
        <dbReference type="ARBA" id="ARBA00022837"/>
    </source>
</evidence>
<dbReference type="GO" id="GO:0044877">
    <property type="term" value="F:protein-containing complex binding"/>
    <property type="evidence" value="ECO:0007669"/>
    <property type="project" value="TreeGrafter"/>
</dbReference>
<dbReference type="PRINTS" id="PR00138">
    <property type="entry name" value="MATRIXIN"/>
</dbReference>
<dbReference type="GO" id="GO:0017071">
    <property type="term" value="C:intracellular cyclic nucleotide activated cation channel complex"/>
    <property type="evidence" value="ECO:0007669"/>
    <property type="project" value="TreeGrafter"/>
</dbReference>
<evidence type="ECO:0000256" key="9">
    <source>
        <dbReference type="ARBA" id="ARBA00022670"/>
    </source>
</evidence>
<evidence type="ECO:0000256" key="18">
    <source>
        <dbReference type="ARBA" id="ARBA00022989"/>
    </source>
</evidence>
<feature type="binding site" evidence="31">
    <location>
        <position position="259"/>
    </location>
    <ligand>
        <name>Zn(2+)</name>
        <dbReference type="ChEBI" id="CHEBI:29105"/>
        <label>2</label>
        <note>catalytic</note>
    </ligand>
</feature>
<keyword evidence="12 37" id="KW-0732">Signal</keyword>
<evidence type="ECO:0000256" key="35">
    <source>
        <dbReference type="SAM" id="MobiDB-lite"/>
    </source>
</evidence>
<keyword evidence="9" id="KW-0645">Protease</keyword>
<feature type="binding site" evidence="31">
    <location>
        <position position="203"/>
    </location>
    <ligand>
        <name>Zn(2+)</name>
        <dbReference type="ChEBI" id="CHEBI:29105"/>
        <label>1</label>
    </ligand>
</feature>
<evidence type="ECO:0000256" key="36">
    <source>
        <dbReference type="SAM" id="Phobius"/>
    </source>
</evidence>
<dbReference type="GO" id="GO:0007601">
    <property type="term" value="P:visual perception"/>
    <property type="evidence" value="ECO:0007669"/>
    <property type="project" value="UniProtKB-KW"/>
</dbReference>
<dbReference type="Gene3D" id="1.10.287.630">
    <property type="entry name" value="Helix hairpin bin"/>
    <property type="match status" value="1"/>
</dbReference>
<feature type="binding site" evidence="31">
    <location>
        <position position="188"/>
    </location>
    <ligand>
        <name>Zn(2+)</name>
        <dbReference type="ChEBI" id="CHEBI:29105"/>
        <label>1</label>
    </ligand>
</feature>
<dbReference type="InterPro" id="IPR000585">
    <property type="entry name" value="Hemopexin-like_dom"/>
</dbReference>
<feature type="binding site" evidence="31">
    <location>
        <position position="216"/>
    </location>
    <ligand>
        <name>Zn(2+)</name>
        <dbReference type="ChEBI" id="CHEBI:29105"/>
        <label>1</label>
    </ligand>
</feature>
<dbReference type="InterPro" id="IPR036365">
    <property type="entry name" value="PGBD-like_sf"/>
</dbReference>
<feature type="chain" id="PRO_5035720305" description="Cyclic nucleotide-binding domain-containing protein" evidence="37">
    <location>
        <begin position="28"/>
        <end position="2063"/>
    </location>
</feature>
<dbReference type="SMART" id="SM00120">
    <property type="entry name" value="HX"/>
    <property type="match status" value="3"/>
</dbReference>
<accession>A0A8T0BN48</accession>
<keyword evidence="27" id="KW-0844">Vision</keyword>
<keyword evidence="7" id="KW-0140">cGMP</keyword>
<dbReference type="Proteomes" id="UP000606274">
    <property type="component" value="Unassembled WGS sequence"/>
</dbReference>
<feature type="compositionally biased region" description="Polar residues" evidence="35">
    <location>
        <begin position="1330"/>
        <end position="1339"/>
    </location>
</feature>
<feature type="compositionally biased region" description="Polar residues" evidence="35">
    <location>
        <begin position="2042"/>
        <end position="2052"/>
    </location>
</feature>
<keyword evidence="24" id="KW-1015">Disulfide bond</keyword>
<comment type="caution">
    <text evidence="39">The sequence shown here is derived from an EMBL/GenBank/DDBJ whole genome shotgun (WGS) entry which is preliminary data.</text>
</comment>
<evidence type="ECO:0000256" key="34">
    <source>
        <dbReference type="SAM" id="Coils"/>
    </source>
</evidence>
<feature type="binding site" evidence="31">
    <location>
        <position position="402"/>
    </location>
    <ligand>
        <name>Ca(2+)</name>
        <dbReference type="ChEBI" id="CHEBI:29108"/>
        <label>4</label>
    </ligand>
</feature>
<dbReference type="FunFam" id="1.10.101.10:FF:000002">
    <property type="entry name" value="Matrix metalloproteinase-14 preproprotein"/>
    <property type="match status" value="1"/>
</dbReference>
<feature type="repeat" description="Hemopexin" evidence="33">
    <location>
        <begin position="444"/>
        <end position="492"/>
    </location>
</feature>
<evidence type="ECO:0000256" key="4">
    <source>
        <dbReference type="ARBA" id="ARBA00022448"/>
    </source>
</evidence>
<evidence type="ECO:0000256" key="26">
    <source>
        <dbReference type="ARBA" id="ARBA00023303"/>
    </source>
</evidence>
<comment type="subcellular location">
    <subcellularLocation>
        <location evidence="1">Membrane</location>
        <topology evidence="1">Multi-pass membrane protein</topology>
    </subcellularLocation>
    <subcellularLocation>
        <location evidence="2">Secreted</location>
        <location evidence="2">Extracellular space</location>
        <location evidence="2">Extracellular matrix</location>
    </subcellularLocation>
</comment>
<dbReference type="InterPro" id="IPR018487">
    <property type="entry name" value="Hemopexin-like_repeat"/>
</dbReference>